<evidence type="ECO:0000256" key="1">
    <source>
        <dbReference type="ARBA" id="ARBA00010378"/>
    </source>
</evidence>
<dbReference type="SMART" id="SM00382">
    <property type="entry name" value="AAA"/>
    <property type="match status" value="1"/>
</dbReference>
<evidence type="ECO:0000256" key="2">
    <source>
        <dbReference type="ARBA" id="ARBA00022741"/>
    </source>
</evidence>
<dbReference type="SUPFAM" id="SSF52540">
    <property type="entry name" value="P-loop containing nucleoside triphosphate hydrolases"/>
    <property type="match status" value="1"/>
</dbReference>
<protein>
    <recommendedName>
        <fullName evidence="4">AAA+ ATPase domain-containing protein</fullName>
    </recommendedName>
</protein>
<dbReference type="Pfam" id="PF00004">
    <property type="entry name" value="AAA"/>
    <property type="match status" value="1"/>
</dbReference>
<proteinExistence type="inferred from homology"/>
<dbReference type="InterPro" id="IPR003959">
    <property type="entry name" value="ATPase_AAA_core"/>
</dbReference>
<dbReference type="InterPro" id="IPR027417">
    <property type="entry name" value="P-loop_NTPase"/>
</dbReference>
<keyword evidence="2" id="KW-0547">Nucleotide-binding</keyword>
<dbReference type="InterPro" id="IPR000641">
    <property type="entry name" value="CbxX/CfxQ"/>
</dbReference>
<dbReference type="EMBL" id="MN740372">
    <property type="protein sequence ID" value="QHU03209.1"/>
    <property type="molecule type" value="Genomic_DNA"/>
</dbReference>
<dbReference type="InterPro" id="IPR003593">
    <property type="entry name" value="AAA+_ATPase"/>
</dbReference>
<name>A0A6C0JC27_9ZZZZ</name>
<organism evidence="5">
    <name type="scientific">viral metagenome</name>
    <dbReference type="NCBI Taxonomy" id="1070528"/>
    <lineage>
        <taxon>unclassified sequences</taxon>
        <taxon>metagenomes</taxon>
        <taxon>organismal metagenomes</taxon>
    </lineage>
</organism>
<accession>A0A6C0JC27</accession>
<dbReference type="GO" id="GO:0016887">
    <property type="term" value="F:ATP hydrolysis activity"/>
    <property type="evidence" value="ECO:0007669"/>
    <property type="project" value="InterPro"/>
</dbReference>
<dbReference type="FunFam" id="3.40.50.300:FF:000216">
    <property type="entry name" value="Type VII secretion ATPase EccA"/>
    <property type="match status" value="1"/>
</dbReference>
<comment type="similarity">
    <text evidence="1">Belongs to the CbxX/CfxQ family.</text>
</comment>
<evidence type="ECO:0000256" key="3">
    <source>
        <dbReference type="ARBA" id="ARBA00022840"/>
    </source>
</evidence>
<dbReference type="PRINTS" id="PR00819">
    <property type="entry name" value="CBXCFQXSUPER"/>
</dbReference>
<dbReference type="PANTHER" id="PTHR43392">
    <property type="entry name" value="AAA-TYPE ATPASE FAMILY PROTEIN / ANKYRIN REPEAT FAMILY PROTEIN"/>
    <property type="match status" value="1"/>
</dbReference>
<dbReference type="PANTHER" id="PTHR43392:SF2">
    <property type="entry name" value="AAA-TYPE ATPASE FAMILY PROTEIN _ ANKYRIN REPEAT FAMILY PROTEIN"/>
    <property type="match status" value="1"/>
</dbReference>
<dbReference type="Gene3D" id="3.40.50.300">
    <property type="entry name" value="P-loop containing nucleotide triphosphate hydrolases"/>
    <property type="match status" value="1"/>
</dbReference>
<dbReference type="AlphaFoldDB" id="A0A6C0JC27"/>
<feature type="domain" description="AAA+ ATPase" evidence="4">
    <location>
        <begin position="237"/>
        <end position="356"/>
    </location>
</feature>
<reference evidence="5" key="1">
    <citation type="journal article" date="2020" name="Nature">
        <title>Giant virus diversity and host interactions through global metagenomics.</title>
        <authorList>
            <person name="Schulz F."/>
            <person name="Roux S."/>
            <person name="Paez-Espino D."/>
            <person name="Jungbluth S."/>
            <person name="Walsh D.A."/>
            <person name="Denef V.J."/>
            <person name="McMahon K.D."/>
            <person name="Konstantinidis K.T."/>
            <person name="Eloe-Fadrosh E.A."/>
            <person name="Kyrpides N.C."/>
            <person name="Woyke T."/>
        </authorList>
    </citation>
    <scope>NUCLEOTIDE SEQUENCE</scope>
    <source>
        <strain evidence="5">GVMAG-M-3300025890-48</strain>
    </source>
</reference>
<keyword evidence="3" id="KW-0067">ATP-binding</keyword>
<sequence>MSDNRNNNKNKSDDLITFNINERKNTNETEKNILNDTINRDLELLDDCKEKNINDIINNLETDIKQNVVNNCDKTLKRHRNSNIKDIIMIKSLPKKKKRRTAKKIMDCLDTKDSNAIIAQDLTIMPMNNLVNLIDGNYNEPIYYFSDDEPLSSPKIVKENKIIMENIKTLDDLINLIDTYPITDNVTYNIDMTVLHNIKPNLKKLQSMIGMKSLKTHVVDQILYYLQGFHKMGGGGDFMHTVIYGPPGTGKTEVAKIIGKIFSKLGILSKDKFRKVTRSDLIAGYLGQTALKTRAAIKDCIGGVMFIDEAYALGNAEKRDSFAKECIDTLCEGLSDHKDDFMVIIAGYEEELKNCFFNFNQGLDSRFTWRFKTEDYSPEELMKIFEKKVHDAGWKIKDSAMNEKWFTDNMDYFKFYGRDMETLFAKVKIAHSRRVFCLDNSHKTIVTKKDLKIGLEMYISNDEVKNRKPNSDLSKRAHFSMYT</sequence>
<dbReference type="InterPro" id="IPR050773">
    <property type="entry name" value="CbxX/CfxQ_RuBisCO_ESX"/>
</dbReference>
<dbReference type="Gene3D" id="1.10.8.60">
    <property type="match status" value="1"/>
</dbReference>
<evidence type="ECO:0000259" key="4">
    <source>
        <dbReference type="SMART" id="SM00382"/>
    </source>
</evidence>
<dbReference type="GO" id="GO:0005524">
    <property type="term" value="F:ATP binding"/>
    <property type="evidence" value="ECO:0007669"/>
    <property type="project" value="UniProtKB-KW"/>
</dbReference>
<evidence type="ECO:0000313" key="5">
    <source>
        <dbReference type="EMBL" id="QHU03209.1"/>
    </source>
</evidence>